<evidence type="ECO:0000256" key="12">
    <source>
        <dbReference type="ARBA" id="ARBA00022695"/>
    </source>
</evidence>
<keyword evidence="10 18" id="KW-0808">Transferase</keyword>
<dbReference type="PANTHER" id="PTHR46382:SF1">
    <property type="entry name" value="PHOSPHATIDATE CYTIDYLYLTRANSFERASE"/>
    <property type="match status" value="1"/>
</dbReference>
<feature type="transmembrane region" description="Helical" evidence="19">
    <location>
        <begin position="192"/>
        <end position="215"/>
    </location>
</feature>
<proteinExistence type="inferred from homology"/>
<feature type="transmembrane region" description="Helical" evidence="19">
    <location>
        <begin position="12"/>
        <end position="43"/>
    </location>
</feature>
<evidence type="ECO:0000256" key="16">
    <source>
        <dbReference type="ARBA" id="ARBA00023209"/>
    </source>
</evidence>
<evidence type="ECO:0000256" key="11">
    <source>
        <dbReference type="ARBA" id="ARBA00022692"/>
    </source>
</evidence>
<feature type="transmembrane region" description="Helical" evidence="19">
    <location>
        <begin position="78"/>
        <end position="95"/>
    </location>
</feature>
<reference evidence="20 21" key="1">
    <citation type="submission" date="2018-06" db="EMBL/GenBank/DDBJ databases">
        <authorList>
            <consortium name="Pathogen Informatics"/>
            <person name="Doyle S."/>
        </authorList>
    </citation>
    <scope>NUCLEOTIDE SEQUENCE [LARGE SCALE GENOMIC DNA]</scope>
    <source>
        <strain evidence="20 21">NCTC10529</strain>
    </source>
</reference>
<keyword evidence="14" id="KW-0443">Lipid metabolism</keyword>
<name>A0AAX2J3T5_KINKI</name>
<evidence type="ECO:0000256" key="1">
    <source>
        <dbReference type="ARBA" id="ARBA00001698"/>
    </source>
</evidence>
<evidence type="ECO:0000256" key="6">
    <source>
        <dbReference type="ARBA" id="ARBA00012487"/>
    </source>
</evidence>
<dbReference type="GeneID" id="93261918"/>
<comment type="pathway">
    <text evidence="3 18">Phospholipid metabolism; CDP-diacylglycerol biosynthesis; CDP-diacylglycerol from sn-glycerol 3-phosphate: step 3/3.</text>
</comment>
<evidence type="ECO:0000256" key="15">
    <source>
        <dbReference type="ARBA" id="ARBA00023136"/>
    </source>
</evidence>
<evidence type="ECO:0000256" key="19">
    <source>
        <dbReference type="SAM" id="Phobius"/>
    </source>
</evidence>
<gene>
    <name evidence="20" type="primary">cdsA_1</name>
    <name evidence="20" type="ORF">NCTC10529_00607</name>
</gene>
<dbReference type="Pfam" id="PF01148">
    <property type="entry name" value="CTP_transf_1"/>
    <property type="match status" value="1"/>
</dbReference>
<keyword evidence="11 18" id="KW-0812">Transmembrane</keyword>
<accession>A0AAX2J3T5</accession>
<evidence type="ECO:0000313" key="20">
    <source>
        <dbReference type="EMBL" id="SQH24427.1"/>
    </source>
</evidence>
<comment type="pathway">
    <text evidence="4">Lipid metabolism.</text>
</comment>
<organism evidence="20 21">
    <name type="scientific">Kingella kingae</name>
    <dbReference type="NCBI Taxonomy" id="504"/>
    <lineage>
        <taxon>Bacteria</taxon>
        <taxon>Pseudomonadati</taxon>
        <taxon>Pseudomonadota</taxon>
        <taxon>Betaproteobacteria</taxon>
        <taxon>Neisseriales</taxon>
        <taxon>Neisseriaceae</taxon>
        <taxon>Kingella</taxon>
    </lineage>
</organism>
<evidence type="ECO:0000313" key="21">
    <source>
        <dbReference type="Proteomes" id="UP000248598"/>
    </source>
</evidence>
<dbReference type="AlphaFoldDB" id="A0AAX2J3T5"/>
<comment type="subcellular location">
    <subcellularLocation>
        <location evidence="2">Cell membrane</location>
        <topology evidence="2">Multi-pass membrane protein</topology>
    </subcellularLocation>
</comment>
<comment type="similarity">
    <text evidence="5 18">Belongs to the CDS family.</text>
</comment>
<dbReference type="Proteomes" id="UP000248598">
    <property type="component" value="Chromosome 1"/>
</dbReference>
<feature type="transmembrane region" description="Helical" evidence="19">
    <location>
        <begin position="131"/>
        <end position="150"/>
    </location>
</feature>
<keyword evidence="12 18" id="KW-0548">Nucleotidyltransferase</keyword>
<evidence type="ECO:0000256" key="3">
    <source>
        <dbReference type="ARBA" id="ARBA00005119"/>
    </source>
</evidence>
<keyword evidence="16" id="KW-0594">Phospholipid biosynthesis</keyword>
<evidence type="ECO:0000256" key="8">
    <source>
        <dbReference type="ARBA" id="ARBA00022475"/>
    </source>
</evidence>
<feature type="transmembrane region" description="Helical" evidence="19">
    <location>
        <begin position="170"/>
        <end position="186"/>
    </location>
</feature>
<protein>
    <recommendedName>
        <fullName evidence="7 18">Phosphatidate cytidylyltransferase</fullName>
        <ecNumber evidence="6 18">2.7.7.41</ecNumber>
    </recommendedName>
</protein>
<dbReference type="EC" id="2.7.7.41" evidence="6 18"/>
<comment type="catalytic activity">
    <reaction evidence="1 18">
        <text>a 1,2-diacyl-sn-glycero-3-phosphate + CTP + H(+) = a CDP-1,2-diacyl-sn-glycerol + diphosphate</text>
        <dbReference type="Rhea" id="RHEA:16229"/>
        <dbReference type="ChEBI" id="CHEBI:15378"/>
        <dbReference type="ChEBI" id="CHEBI:33019"/>
        <dbReference type="ChEBI" id="CHEBI:37563"/>
        <dbReference type="ChEBI" id="CHEBI:58332"/>
        <dbReference type="ChEBI" id="CHEBI:58608"/>
        <dbReference type="EC" id="2.7.7.41"/>
    </reaction>
</comment>
<dbReference type="PROSITE" id="PS01315">
    <property type="entry name" value="CDS"/>
    <property type="match status" value="1"/>
</dbReference>
<evidence type="ECO:0000256" key="2">
    <source>
        <dbReference type="ARBA" id="ARBA00004651"/>
    </source>
</evidence>
<dbReference type="GO" id="GO:0016024">
    <property type="term" value="P:CDP-diacylglycerol biosynthetic process"/>
    <property type="evidence" value="ECO:0007669"/>
    <property type="project" value="TreeGrafter"/>
</dbReference>
<evidence type="ECO:0000256" key="5">
    <source>
        <dbReference type="ARBA" id="ARBA00010185"/>
    </source>
</evidence>
<dbReference type="GO" id="GO:0004605">
    <property type="term" value="F:phosphatidate cytidylyltransferase activity"/>
    <property type="evidence" value="ECO:0007669"/>
    <property type="project" value="UniProtKB-EC"/>
</dbReference>
<sequence length="264" mass="28879">MLKQRILTALVLIPLMLLMLFGAGNVLWAMFTALITLVALWEYSRLAGFSIAQQTPYLSGTALFLLLAYSGGWQLPSWFWGVILLFWLVVMPAWLQQKWRVQANARGMAVGWLLMLPFWFALISLRESHGAGSLLALMALVWIADTAAYFAGRALGKRKLSPVLSPKKSWEGAYGGLTAVLLYALWTRSAGWLFADLGVLTTLIAACILTFVSIGGDLLESWLKRAVGIKDSSQLLPGHGGVFDRIDSLIAAVSVYAAVQILCA</sequence>
<evidence type="ECO:0000256" key="13">
    <source>
        <dbReference type="ARBA" id="ARBA00022989"/>
    </source>
</evidence>
<evidence type="ECO:0000256" key="18">
    <source>
        <dbReference type="RuleBase" id="RU003938"/>
    </source>
</evidence>
<dbReference type="PANTHER" id="PTHR46382">
    <property type="entry name" value="PHOSPHATIDATE CYTIDYLYLTRANSFERASE"/>
    <property type="match status" value="1"/>
</dbReference>
<evidence type="ECO:0000256" key="17">
    <source>
        <dbReference type="ARBA" id="ARBA00023264"/>
    </source>
</evidence>
<keyword evidence="13 19" id="KW-1133">Transmembrane helix</keyword>
<keyword evidence="15 19" id="KW-0472">Membrane</keyword>
<keyword evidence="8" id="KW-1003">Cell membrane</keyword>
<evidence type="ECO:0000256" key="10">
    <source>
        <dbReference type="ARBA" id="ARBA00022679"/>
    </source>
</evidence>
<evidence type="ECO:0000256" key="14">
    <source>
        <dbReference type="ARBA" id="ARBA00023098"/>
    </source>
</evidence>
<evidence type="ECO:0000256" key="9">
    <source>
        <dbReference type="ARBA" id="ARBA00022516"/>
    </source>
</evidence>
<evidence type="ECO:0000256" key="7">
    <source>
        <dbReference type="ARBA" id="ARBA00019373"/>
    </source>
</evidence>
<keyword evidence="17" id="KW-1208">Phospholipid metabolism</keyword>
<feature type="transmembrane region" description="Helical" evidence="19">
    <location>
        <begin position="55"/>
        <end position="72"/>
    </location>
</feature>
<dbReference type="InterPro" id="IPR000374">
    <property type="entry name" value="PC_trans"/>
</dbReference>
<keyword evidence="9" id="KW-0444">Lipid biosynthesis</keyword>
<dbReference type="EMBL" id="LS483426">
    <property type="protein sequence ID" value="SQH24427.1"/>
    <property type="molecule type" value="Genomic_DNA"/>
</dbReference>
<evidence type="ECO:0000256" key="4">
    <source>
        <dbReference type="ARBA" id="ARBA00005189"/>
    </source>
</evidence>
<dbReference type="GO" id="GO:0005886">
    <property type="term" value="C:plasma membrane"/>
    <property type="evidence" value="ECO:0007669"/>
    <property type="project" value="UniProtKB-SubCell"/>
</dbReference>
<dbReference type="RefSeq" id="WP_003788864.1">
    <property type="nucleotide sequence ID" value="NZ_CP091518.1"/>
</dbReference>
<feature type="transmembrane region" description="Helical" evidence="19">
    <location>
        <begin position="107"/>
        <end position="125"/>
    </location>
</feature>